<keyword evidence="3" id="KW-0238">DNA-binding</keyword>
<dbReference type="InterPro" id="IPR050389">
    <property type="entry name" value="LysR-type_TF"/>
</dbReference>
<dbReference type="PANTHER" id="PTHR30118:SF6">
    <property type="entry name" value="HTH-TYPE TRANSCRIPTIONAL REGULATOR LEUO"/>
    <property type="match status" value="1"/>
</dbReference>
<dbReference type="GO" id="GO:0003677">
    <property type="term" value="F:DNA binding"/>
    <property type="evidence" value="ECO:0007669"/>
    <property type="project" value="UniProtKB-KW"/>
</dbReference>
<dbReference type="InterPro" id="IPR036390">
    <property type="entry name" value="WH_DNA-bd_sf"/>
</dbReference>
<dbReference type="InterPro" id="IPR005119">
    <property type="entry name" value="LysR_subst-bd"/>
</dbReference>
<dbReference type="GO" id="GO:0003700">
    <property type="term" value="F:DNA-binding transcription factor activity"/>
    <property type="evidence" value="ECO:0007669"/>
    <property type="project" value="InterPro"/>
</dbReference>
<dbReference type="Pfam" id="PF00126">
    <property type="entry name" value="HTH_1"/>
    <property type="match status" value="1"/>
</dbReference>
<dbReference type="PROSITE" id="PS50931">
    <property type="entry name" value="HTH_LYSR"/>
    <property type="match status" value="1"/>
</dbReference>
<dbReference type="InterPro" id="IPR000847">
    <property type="entry name" value="LysR_HTH_N"/>
</dbReference>
<evidence type="ECO:0000256" key="4">
    <source>
        <dbReference type="ARBA" id="ARBA00023163"/>
    </source>
</evidence>
<dbReference type="EMBL" id="RCZD01000007">
    <property type="protein sequence ID" value="TPG60893.1"/>
    <property type="molecule type" value="Genomic_DNA"/>
</dbReference>
<organism evidence="6 7">
    <name type="scientific">Ewingella americana</name>
    <dbReference type="NCBI Taxonomy" id="41202"/>
    <lineage>
        <taxon>Bacteria</taxon>
        <taxon>Pseudomonadati</taxon>
        <taxon>Pseudomonadota</taxon>
        <taxon>Gammaproteobacteria</taxon>
        <taxon>Enterobacterales</taxon>
        <taxon>Yersiniaceae</taxon>
        <taxon>Ewingella</taxon>
    </lineage>
</organism>
<accession>A0A502GJD2</accession>
<protein>
    <submittedName>
        <fullName evidence="6">LysR family transcriptional regulator</fullName>
    </submittedName>
</protein>
<dbReference type="SUPFAM" id="SSF46785">
    <property type="entry name" value="Winged helix' DNA-binding domain"/>
    <property type="match status" value="1"/>
</dbReference>
<feature type="domain" description="HTH lysR-type" evidence="5">
    <location>
        <begin position="9"/>
        <end position="66"/>
    </location>
</feature>
<name>A0A502GJD2_9GAMM</name>
<proteinExistence type="inferred from homology"/>
<comment type="similarity">
    <text evidence="1">Belongs to the LysR transcriptional regulatory family.</text>
</comment>
<sequence>MNYSKSSKFDYNLIKIMNQVIVSGSLSRAAENLELSVSAVSLSINKLQQHLGLELFTRTAQGMKPTSIATNIHESFSRAIGIIDDVVYTAKHQEHSMLTLKIMCSDLMENYYFQTFYQQRDFSDTLVSFTNLMILNHDDCVKNLLQVSNDIILSNFPLTHNSITSVEVDCDDEFVVVCSNSSLLAAQEFFTLYHYYTLPHAVYCHNEKQGRRSTFTCKVSSEYTGMIKVIYDSSSINGVITAVESSEMISIFPRKVAEHFMQKRHSKLMMFPLPDEILYEKLVTYASFLTCSVKSQAVYNMVSSLRCVEIN</sequence>
<keyword evidence="2" id="KW-0805">Transcription regulation</keyword>
<dbReference type="OrthoDB" id="6628414at2"/>
<dbReference type="Pfam" id="PF03466">
    <property type="entry name" value="LysR_substrate"/>
    <property type="match status" value="1"/>
</dbReference>
<reference evidence="6 7" key="1">
    <citation type="journal article" date="2019" name="Environ. Microbiol.">
        <title>Species interactions and distinct microbial communities in high Arctic permafrost affected cryosols are associated with the CH4 and CO2 gas fluxes.</title>
        <authorList>
            <person name="Altshuler I."/>
            <person name="Hamel J."/>
            <person name="Turney S."/>
            <person name="Magnuson E."/>
            <person name="Levesque R."/>
            <person name="Greer C."/>
            <person name="Whyte L.G."/>
        </authorList>
    </citation>
    <scope>NUCLEOTIDE SEQUENCE [LARGE SCALE GENOMIC DNA]</scope>
    <source>
        <strain evidence="6 7">E4</strain>
    </source>
</reference>
<keyword evidence="7" id="KW-1185">Reference proteome</keyword>
<evidence type="ECO:0000259" key="5">
    <source>
        <dbReference type="PROSITE" id="PS50931"/>
    </source>
</evidence>
<gene>
    <name evidence="6" type="ORF">EAH77_14970</name>
</gene>
<evidence type="ECO:0000256" key="1">
    <source>
        <dbReference type="ARBA" id="ARBA00009437"/>
    </source>
</evidence>
<dbReference type="RefSeq" id="WP_140473577.1">
    <property type="nucleotide sequence ID" value="NZ_RCZD01000007.1"/>
</dbReference>
<evidence type="ECO:0000256" key="3">
    <source>
        <dbReference type="ARBA" id="ARBA00023125"/>
    </source>
</evidence>
<keyword evidence="4" id="KW-0804">Transcription</keyword>
<dbReference type="Proteomes" id="UP000317663">
    <property type="component" value="Unassembled WGS sequence"/>
</dbReference>
<dbReference type="Gene3D" id="1.10.10.10">
    <property type="entry name" value="Winged helix-like DNA-binding domain superfamily/Winged helix DNA-binding domain"/>
    <property type="match status" value="1"/>
</dbReference>
<comment type="caution">
    <text evidence="6">The sequence shown here is derived from an EMBL/GenBank/DDBJ whole genome shotgun (WGS) entry which is preliminary data.</text>
</comment>
<dbReference type="SUPFAM" id="SSF53850">
    <property type="entry name" value="Periplasmic binding protein-like II"/>
    <property type="match status" value="1"/>
</dbReference>
<evidence type="ECO:0000313" key="7">
    <source>
        <dbReference type="Proteomes" id="UP000317663"/>
    </source>
</evidence>
<dbReference type="Gene3D" id="3.40.190.10">
    <property type="entry name" value="Periplasmic binding protein-like II"/>
    <property type="match status" value="2"/>
</dbReference>
<dbReference type="PRINTS" id="PR00039">
    <property type="entry name" value="HTHLYSR"/>
</dbReference>
<dbReference type="InterPro" id="IPR036388">
    <property type="entry name" value="WH-like_DNA-bd_sf"/>
</dbReference>
<dbReference type="AlphaFoldDB" id="A0A502GJD2"/>
<dbReference type="PANTHER" id="PTHR30118">
    <property type="entry name" value="HTH-TYPE TRANSCRIPTIONAL REGULATOR LEUO-RELATED"/>
    <property type="match status" value="1"/>
</dbReference>
<evidence type="ECO:0000256" key="2">
    <source>
        <dbReference type="ARBA" id="ARBA00023015"/>
    </source>
</evidence>
<evidence type="ECO:0000313" key="6">
    <source>
        <dbReference type="EMBL" id="TPG60893.1"/>
    </source>
</evidence>